<feature type="domain" description="Aminopeptidase N-like N-terminal" evidence="16">
    <location>
        <begin position="32"/>
        <end position="203"/>
    </location>
</feature>
<evidence type="ECO:0000256" key="3">
    <source>
        <dbReference type="ARBA" id="ARBA00004496"/>
    </source>
</evidence>
<evidence type="ECO:0000256" key="5">
    <source>
        <dbReference type="ARBA" id="ARBA00012564"/>
    </source>
</evidence>
<comment type="subcellular location">
    <subcellularLocation>
        <location evidence="3">Cytoplasm</location>
    </subcellularLocation>
</comment>
<dbReference type="RefSeq" id="WP_386733099.1">
    <property type="nucleotide sequence ID" value="NZ_JBHSTP010000004.1"/>
</dbReference>
<evidence type="ECO:0000313" key="17">
    <source>
        <dbReference type="EMBL" id="MFC6357359.1"/>
    </source>
</evidence>
<evidence type="ECO:0000256" key="7">
    <source>
        <dbReference type="ARBA" id="ARBA00022490"/>
    </source>
</evidence>
<dbReference type="SUPFAM" id="SSF55486">
    <property type="entry name" value="Metalloproteases ('zincins'), catalytic domain"/>
    <property type="match status" value="1"/>
</dbReference>
<dbReference type="Pfam" id="PF01433">
    <property type="entry name" value="Peptidase_M1"/>
    <property type="match status" value="1"/>
</dbReference>
<dbReference type="PRINTS" id="PR00756">
    <property type="entry name" value="ALADIPTASE"/>
</dbReference>
<comment type="similarity">
    <text evidence="4">Belongs to the peptidase M1 family.</text>
</comment>
<dbReference type="GO" id="GO:0004177">
    <property type="term" value="F:aminopeptidase activity"/>
    <property type="evidence" value="ECO:0007669"/>
    <property type="project" value="UniProtKB-KW"/>
</dbReference>
<dbReference type="PANTHER" id="PTHR45726">
    <property type="entry name" value="LEUKOTRIENE A-4 HYDROLASE"/>
    <property type="match status" value="1"/>
</dbReference>
<evidence type="ECO:0000256" key="9">
    <source>
        <dbReference type="ARBA" id="ARBA00022723"/>
    </source>
</evidence>
<dbReference type="InterPro" id="IPR042097">
    <property type="entry name" value="Aminopeptidase_N-like_N_sf"/>
</dbReference>
<keyword evidence="8" id="KW-0645">Protease</keyword>
<evidence type="ECO:0000256" key="12">
    <source>
        <dbReference type="ARBA" id="ARBA00023049"/>
    </source>
</evidence>
<dbReference type="InterPro" id="IPR034015">
    <property type="entry name" value="M1_LTA4H"/>
</dbReference>
<comment type="caution">
    <text evidence="17">The sequence shown here is derived from an EMBL/GenBank/DDBJ whole genome shotgun (WGS) entry which is preliminary data.</text>
</comment>
<dbReference type="CDD" id="cd09603">
    <property type="entry name" value="M1_APN_like"/>
    <property type="match status" value="1"/>
</dbReference>
<evidence type="ECO:0000256" key="2">
    <source>
        <dbReference type="ARBA" id="ARBA00001947"/>
    </source>
</evidence>
<comment type="cofactor">
    <cofactor evidence="2">
        <name>Zn(2+)</name>
        <dbReference type="ChEBI" id="CHEBI:29105"/>
    </cofactor>
</comment>
<feature type="domain" description="Peptidase M1 membrane alanine aminopeptidase" evidence="15">
    <location>
        <begin position="244"/>
        <end position="432"/>
    </location>
</feature>
<evidence type="ECO:0000256" key="11">
    <source>
        <dbReference type="ARBA" id="ARBA00022833"/>
    </source>
</evidence>
<evidence type="ECO:0000256" key="10">
    <source>
        <dbReference type="ARBA" id="ARBA00022801"/>
    </source>
</evidence>
<dbReference type="InterPro" id="IPR014782">
    <property type="entry name" value="Peptidase_M1_dom"/>
</dbReference>
<evidence type="ECO:0000313" key="18">
    <source>
        <dbReference type="Proteomes" id="UP001596306"/>
    </source>
</evidence>
<reference evidence="18" key="1">
    <citation type="journal article" date="2019" name="Int. J. Syst. Evol. Microbiol.">
        <title>The Global Catalogue of Microorganisms (GCM) 10K type strain sequencing project: providing services to taxonomists for standard genome sequencing and annotation.</title>
        <authorList>
            <consortium name="The Broad Institute Genomics Platform"/>
            <consortium name="The Broad Institute Genome Sequencing Center for Infectious Disease"/>
            <person name="Wu L."/>
            <person name="Ma J."/>
        </authorList>
    </citation>
    <scope>NUCLEOTIDE SEQUENCE [LARGE SCALE GENOMIC DNA]</scope>
    <source>
        <strain evidence="18">CCUG 43304</strain>
    </source>
</reference>
<keyword evidence="11" id="KW-0862">Zinc</keyword>
<keyword evidence="10 17" id="KW-0378">Hydrolase</keyword>
<evidence type="ECO:0000259" key="16">
    <source>
        <dbReference type="Pfam" id="PF17900"/>
    </source>
</evidence>
<dbReference type="Proteomes" id="UP001596306">
    <property type="component" value="Unassembled WGS sequence"/>
</dbReference>
<gene>
    <name evidence="17" type="ORF">ACFQB0_14705</name>
</gene>
<evidence type="ECO:0000256" key="14">
    <source>
        <dbReference type="ARBA" id="ARBA00031533"/>
    </source>
</evidence>
<dbReference type="EC" id="3.4.11.2" evidence="5"/>
<keyword evidence="12" id="KW-0482">Metalloprotease</keyword>
<dbReference type="Gene3D" id="1.10.390.10">
    <property type="entry name" value="Neutral Protease Domain 2"/>
    <property type="match status" value="1"/>
</dbReference>
<organism evidence="17 18">
    <name type="scientific">Luethyella okanaganae</name>
    <dbReference type="NCBI Taxonomy" id="69372"/>
    <lineage>
        <taxon>Bacteria</taxon>
        <taxon>Bacillati</taxon>
        <taxon>Actinomycetota</taxon>
        <taxon>Actinomycetes</taxon>
        <taxon>Micrococcales</taxon>
        <taxon>Microbacteriaceae</taxon>
        <taxon>Luethyella</taxon>
    </lineage>
</organism>
<evidence type="ECO:0000256" key="1">
    <source>
        <dbReference type="ARBA" id="ARBA00000098"/>
    </source>
</evidence>
<dbReference type="InterPro" id="IPR001930">
    <property type="entry name" value="Peptidase_M1"/>
</dbReference>
<evidence type="ECO:0000256" key="13">
    <source>
        <dbReference type="ARBA" id="ARBA00029811"/>
    </source>
</evidence>
<dbReference type="Gene3D" id="2.60.40.1730">
    <property type="entry name" value="tricorn interacting facor f3 domain"/>
    <property type="match status" value="1"/>
</dbReference>
<keyword evidence="17" id="KW-0031">Aminopeptidase</keyword>
<name>A0ABW1VHD9_9MICO</name>
<evidence type="ECO:0000256" key="6">
    <source>
        <dbReference type="ARBA" id="ARBA00015611"/>
    </source>
</evidence>
<evidence type="ECO:0000256" key="8">
    <source>
        <dbReference type="ARBA" id="ARBA00022670"/>
    </source>
</evidence>
<dbReference type="InterPro" id="IPR045357">
    <property type="entry name" value="Aminopeptidase_N-like_N"/>
</dbReference>
<keyword evidence="18" id="KW-1185">Reference proteome</keyword>
<keyword evidence="9" id="KW-0479">Metal-binding</keyword>
<dbReference type="EMBL" id="JBHSTP010000004">
    <property type="protein sequence ID" value="MFC6357359.1"/>
    <property type="molecule type" value="Genomic_DNA"/>
</dbReference>
<sequence length="448" mass="49071">MKSNAPLLKAIGVASAGDPYLPESGNSGYHVTHYDLDVDYRVSSNRLSGAVRIAAIADERLERFTLDLCGLTASKVSVNGERAAKVTQSPTKLTIRTAAPVEAGAGFTIAIRYAGSPSPRNTAWGDVGWEELSEGVLVAGQPSGAPSWFPCNDHPSDKATFRTAVTADSSYRVIANGRLVSRTVKSSRTRWVFETAEPLASYLATVQIGHYEAAELPPASIPQHAFIPRDLRADFAADFAEQPAMIALFEQAFGPYPFSDYTVVVTDDDLEIPLEAHGISVFGRNHVDGHRGSNRLVAHELAHSWFGNSLTVSAWQHIWLHEGFACYAEWLWSEASGGPSAHRFAEQQWGKLKTLPQDLVIGDPGPELMFDDRLYKRGALALHALRLSIGDRAFFETLRAWTTAKRHGSVSTEEFLDHVATRNGDPTRVLLSAWLFETALPPLPKPRR</sequence>
<dbReference type="SUPFAM" id="SSF63737">
    <property type="entry name" value="Leukotriene A4 hydrolase N-terminal domain"/>
    <property type="match status" value="1"/>
</dbReference>
<protein>
    <recommendedName>
        <fullName evidence="6">Aminopeptidase N</fullName>
        <ecNumber evidence="5">3.4.11.2</ecNumber>
    </recommendedName>
    <alternativeName>
        <fullName evidence="13">Alanine aminopeptidase</fullName>
    </alternativeName>
    <alternativeName>
        <fullName evidence="14">Lysyl aminopeptidase</fullName>
    </alternativeName>
</protein>
<dbReference type="InterPro" id="IPR027268">
    <property type="entry name" value="Peptidase_M4/M1_CTD_sf"/>
</dbReference>
<dbReference type="Pfam" id="PF17900">
    <property type="entry name" value="Peptidase_M1_N"/>
    <property type="match status" value="1"/>
</dbReference>
<proteinExistence type="inferred from homology"/>
<accession>A0ABW1VHD9</accession>
<keyword evidence="7" id="KW-0963">Cytoplasm</keyword>
<comment type="catalytic activity">
    <reaction evidence="1">
        <text>Release of an N-terminal amino acid, Xaa-|-Yaa- from a peptide, amide or arylamide. Xaa is preferably Ala, but may be most amino acids including Pro (slow action). When a terminal hydrophobic residue is followed by a prolyl residue, the two may be released as an intact Xaa-Pro dipeptide.</text>
        <dbReference type="EC" id="3.4.11.2"/>
    </reaction>
</comment>
<evidence type="ECO:0000259" key="15">
    <source>
        <dbReference type="Pfam" id="PF01433"/>
    </source>
</evidence>
<dbReference type="PANTHER" id="PTHR45726:SF3">
    <property type="entry name" value="LEUKOTRIENE A-4 HYDROLASE"/>
    <property type="match status" value="1"/>
</dbReference>
<evidence type="ECO:0000256" key="4">
    <source>
        <dbReference type="ARBA" id="ARBA00010136"/>
    </source>
</evidence>